<feature type="domain" description="DNA2/NAM7 helicase-like C-terminal" evidence="2">
    <location>
        <begin position="16"/>
        <end position="226"/>
    </location>
</feature>
<feature type="region of interest" description="Disordered" evidence="1">
    <location>
        <begin position="277"/>
        <end position="337"/>
    </location>
</feature>
<keyword evidence="4" id="KW-1185">Reference proteome</keyword>
<dbReference type="PANTHER" id="PTHR10887:SF495">
    <property type="entry name" value="HELICASE SENATAXIN ISOFORM X1-RELATED"/>
    <property type="match status" value="1"/>
</dbReference>
<evidence type="ECO:0000256" key="1">
    <source>
        <dbReference type="SAM" id="MobiDB-lite"/>
    </source>
</evidence>
<evidence type="ECO:0000259" key="2">
    <source>
        <dbReference type="Pfam" id="PF13087"/>
    </source>
</evidence>
<dbReference type="SUPFAM" id="SSF52540">
    <property type="entry name" value="P-loop containing nucleoside triphosphate hydrolases"/>
    <property type="match status" value="1"/>
</dbReference>
<dbReference type="Pfam" id="PF13087">
    <property type="entry name" value="AAA_12"/>
    <property type="match status" value="1"/>
</dbReference>
<comment type="caution">
    <text evidence="3">The sequence shown here is derived from an EMBL/GenBank/DDBJ whole genome shotgun (WGS) entry which is preliminary data.</text>
</comment>
<dbReference type="InterPro" id="IPR045055">
    <property type="entry name" value="DNA2/NAM7-like"/>
</dbReference>
<sequence>MSGLPVTPSPSGAAAPQAPIKLVVQYRMHPDISQPASQVFYQGELKDADSTKVIVPVQRAMRQFAKATFGPAWSGTNRMAISTTGIEGAGDVQWQKTPSITNDIEAEIIVAMCKAMVAFQPEQLKDKEPLEKIEPRHIGMSSDYRGLCDHVRSALDKAGLSDVNVDFQGIEVYTANQVQDREYPIHLVAFAKHNTSDPRDLGFMTDVGQLCVQFTRAQYFHIAVGNFQAWRDDYYQNHCRTTNRLKPCYGLIDSFHLGKAIMHGKDFVRTIGGKVPEAPQMPAPPTLQANQYIPSGGSAAGGYNRGGGAGAPNRGSRGGRGGPGGRSDGNHQHRGHA</sequence>
<organism evidence="3 4">
    <name type="scientific">Lecanosticta acicola</name>
    <dbReference type="NCBI Taxonomy" id="111012"/>
    <lineage>
        <taxon>Eukaryota</taxon>
        <taxon>Fungi</taxon>
        <taxon>Dikarya</taxon>
        <taxon>Ascomycota</taxon>
        <taxon>Pezizomycotina</taxon>
        <taxon>Dothideomycetes</taxon>
        <taxon>Dothideomycetidae</taxon>
        <taxon>Mycosphaerellales</taxon>
        <taxon>Mycosphaerellaceae</taxon>
        <taxon>Lecanosticta</taxon>
    </lineage>
</organism>
<dbReference type="EMBL" id="CAVMBE010000015">
    <property type="protein sequence ID" value="CAK3945550.1"/>
    <property type="molecule type" value="Genomic_DNA"/>
</dbReference>
<evidence type="ECO:0000313" key="3">
    <source>
        <dbReference type="EMBL" id="CAK3945550.1"/>
    </source>
</evidence>
<gene>
    <name evidence="3" type="ORF">LECACI_7A003178</name>
</gene>
<dbReference type="InterPro" id="IPR027417">
    <property type="entry name" value="P-loop_NTPase"/>
</dbReference>
<reference evidence="3" key="1">
    <citation type="submission" date="2023-11" db="EMBL/GenBank/DDBJ databases">
        <authorList>
            <person name="Alioto T."/>
            <person name="Alioto T."/>
            <person name="Gomez Garrido J."/>
        </authorList>
    </citation>
    <scope>NUCLEOTIDE SEQUENCE</scope>
</reference>
<name>A0AAI8YW66_9PEZI</name>
<feature type="compositionally biased region" description="Gly residues" evidence="1">
    <location>
        <begin position="298"/>
        <end position="327"/>
    </location>
</feature>
<dbReference type="AlphaFoldDB" id="A0AAI8YW66"/>
<evidence type="ECO:0000313" key="4">
    <source>
        <dbReference type="Proteomes" id="UP001296104"/>
    </source>
</evidence>
<dbReference type="InterPro" id="IPR041679">
    <property type="entry name" value="DNA2/NAM7-like_C"/>
</dbReference>
<protein>
    <recommendedName>
        <fullName evidence="2">DNA2/NAM7 helicase-like C-terminal domain-containing protein</fullName>
    </recommendedName>
</protein>
<dbReference type="Proteomes" id="UP001296104">
    <property type="component" value="Unassembled WGS sequence"/>
</dbReference>
<dbReference type="PANTHER" id="PTHR10887">
    <property type="entry name" value="DNA2/NAM7 HELICASE FAMILY"/>
    <property type="match status" value="1"/>
</dbReference>
<dbReference type="Gene3D" id="3.40.50.300">
    <property type="entry name" value="P-loop containing nucleotide triphosphate hydrolases"/>
    <property type="match status" value="1"/>
</dbReference>
<accession>A0AAI8YW66</accession>
<proteinExistence type="predicted"/>